<dbReference type="Gene3D" id="1.10.220.10">
    <property type="entry name" value="Annexin"/>
    <property type="match status" value="2"/>
</dbReference>
<dbReference type="GO" id="GO:0005886">
    <property type="term" value="C:plasma membrane"/>
    <property type="evidence" value="ECO:0007669"/>
    <property type="project" value="TreeGrafter"/>
</dbReference>
<evidence type="ECO:0000256" key="1">
    <source>
        <dbReference type="ARBA" id="ARBA00007831"/>
    </source>
</evidence>
<dbReference type="PANTHER" id="PTHR10502">
    <property type="entry name" value="ANNEXIN"/>
    <property type="match status" value="1"/>
</dbReference>
<evidence type="ECO:0000256" key="3">
    <source>
        <dbReference type="ARBA" id="ARBA00023216"/>
    </source>
</evidence>
<dbReference type="GO" id="GO:0001786">
    <property type="term" value="F:phosphatidylserine binding"/>
    <property type="evidence" value="ECO:0007669"/>
    <property type="project" value="TreeGrafter"/>
</dbReference>
<comment type="similarity">
    <text evidence="1">Belongs to the annexin family.</text>
</comment>
<dbReference type="InterPro" id="IPR037104">
    <property type="entry name" value="Annexin_sf"/>
</dbReference>
<dbReference type="GO" id="GO:0005737">
    <property type="term" value="C:cytoplasm"/>
    <property type="evidence" value="ECO:0007669"/>
    <property type="project" value="TreeGrafter"/>
</dbReference>
<name>A0A6G3MH40_HENSL</name>
<sequence>MGCDIKTICGILTHRNRVQREEIRIAYESKRAEILSKRVISEVLEPLRTLILYLLYTGPDLDAIILNMSRTNNEIDCNTFRYILCSQSISKLHSIIESYTKLFNMSLQDQIRNVFTGNFAEILLFLLNKSKEDFNLIDEELELEKLKNVCPSVTYNISCHCL</sequence>
<evidence type="ECO:0000256" key="2">
    <source>
        <dbReference type="ARBA" id="ARBA00022737"/>
    </source>
</evidence>
<dbReference type="EMBL" id="GHBP01003129">
    <property type="protein sequence ID" value="NDJ93294.1"/>
    <property type="molecule type" value="Transcribed_RNA"/>
</dbReference>
<dbReference type="InterPro" id="IPR018502">
    <property type="entry name" value="Annexin_repeat"/>
</dbReference>
<dbReference type="PANTHER" id="PTHR10502:SF102">
    <property type="entry name" value="ANNEXIN B11"/>
    <property type="match status" value="1"/>
</dbReference>
<dbReference type="AlphaFoldDB" id="A0A6G3MH40"/>
<dbReference type="GO" id="GO:0005544">
    <property type="term" value="F:calcium-dependent phospholipid binding"/>
    <property type="evidence" value="ECO:0007669"/>
    <property type="project" value="InterPro"/>
</dbReference>
<reference evidence="4" key="1">
    <citation type="submission" date="2018-11" db="EMBL/GenBank/DDBJ databases">
        <title>Henneguya salminicola genome and transcriptome.</title>
        <authorList>
            <person name="Yahalomi D."/>
            <person name="Atkinson S.D."/>
            <person name="Neuhof M."/>
            <person name="Chang E.S."/>
            <person name="Philippe H."/>
            <person name="Cartwright P."/>
            <person name="Bartholomew J.L."/>
            <person name="Huchon D."/>
        </authorList>
    </citation>
    <scope>NUCLEOTIDE SEQUENCE</scope>
    <source>
        <strain evidence="4">Hz1</strain>
        <tissue evidence="4">Whole</tissue>
    </source>
</reference>
<keyword evidence="3" id="KW-0041">Annexin</keyword>
<organism evidence="4">
    <name type="scientific">Henneguya salminicola</name>
    <name type="common">Myxosporean</name>
    <dbReference type="NCBI Taxonomy" id="69463"/>
    <lineage>
        <taxon>Eukaryota</taxon>
        <taxon>Metazoa</taxon>
        <taxon>Cnidaria</taxon>
        <taxon>Myxozoa</taxon>
        <taxon>Myxosporea</taxon>
        <taxon>Bivalvulida</taxon>
        <taxon>Platysporina</taxon>
        <taxon>Myxobolidae</taxon>
        <taxon>Henneguya</taxon>
    </lineage>
</organism>
<accession>A0A6G3MH40</accession>
<proteinExistence type="inferred from homology"/>
<evidence type="ECO:0000313" key="4">
    <source>
        <dbReference type="EMBL" id="NDJ93294.1"/>
    </source>
</evidence>
<protein>
    <submittedName>
        <fullName evidence="4">Annexin D5 (Trinotate prediction)</fullName>
    </submittedName>
</protein>
<dbReference type="Pfam" id="PF00191">
    <property type="entry name" value="Annexin"/>
    <property type="match status" value="1"/>
</dbReference>
<keyword evidence="2" id="KW-0677">Repeat</keyword>
<dbReference type="GO" id="GO:0005509">
    <property type="term" value="F:calcium ion binding"/>
    <property type="evidence" value="ECO:0007669"/>
    <property type="project" value="InterPro"/>
</dbReference>
<dbReference type="SUPFAM" id="SSF47874">
    <property type="entry name" value="Annexin"/>
    <property type="match status" value="1"/>
</dbReference>